<dbReference type="InterPro" id="IPR013033">
    <property type="entry name" value="MinC"/>
</dbReference>
<evidence type="ECO:0000313" key="10">
    <source>
        <dbReference type="Proteomes" id="UP000184038"/>
    </source>
</evidence>
<evidence type="ECO:0000256" key="2">
    <source>
        <dbReference type="ARBA" id="ARBA00022618"/>
    </source>
</evidence>
<dbReference type="OrthoDB" id="9790810at2"/>
<dbReference type="Gene3D" id="2.160.20.70">
    <property type="match status" value="1"/>
</dbReference>
<name>A0A1M7GS70_9FIRM</name>
<organism evidence="9 10">
    <name type="scientific">Anaerosporobacter mobilis DSM 15930</name>
    <dbReference type="NCBI Taxonomy" id="1120996"/>
    <lineage>
        <taxon>Bacteria</taxon>
        <taxon>Bacillati</taxon>
        <taxon>Bacillota</taxon>
        <taxon>Clostridia</taxon>
        <taxon>Lachnospirales</taxon>
        <taxon>Lachnospiraceae</taxon>
        <taxon>Anaerosporobacter</taxon>
    </lineage>
</organism>
<dbReference type="Proteomes" id="UP000184038">
    <property type="component" value="Unassembled WGS sequence"/>
</dbReference>
<dbReference type="EMBL" id="FRCP01000007">
    <property type="protein sequence ID" value="SHM19005.1"/>
    <property type="molecule type" value="Genomic_DNA"/>
</dbReference>
<dbReference type="Pfam" id="PF03775">
    <property type="entry name" value="MinC_C"/>
    <property type="match status" value="1"/>
</dbReference>
<evidence type="ECO:0000259" key="8">
    <source>
        <dbReference type="Pfam" id="PF22642"/>
    </source>
</evidence>
<dbReference type="GO" id="GO:0000917">
    <property type="term" value="P:division septum assembly"/>
    <property type="evidence" value="ECO:0007669"/>
    <property type="project" value="UniProtKB-KW"/>
</dbReference>
<comment type="subunit">
    <text evidence="5 6">Interacts with MinD and FtsZ.</text>
</comment>
<evidence type="ECO:0000259" key="7">
    <source>
        <dbReference type="Pfam" id="PF03775"/>
    </source>
</evidence>
<keyword evidence="10" id="KW-1185">Reference proteome</keyword>
<gene>
    <name evidence="6" type="primary">minC</name>
    <name evidence="9" type="ORF">SAMN02746066_01080</name>
</gene>
<protein>
    <recommendedName>
        <fullName evidence="6">Probable septum site-determining protein MinC</fullName>
    </recommendedName>
</protein>
<evidence type="ECO:0000256" key="6">
    <source>
        <dbReference type="HAMAP-Rule" id="MF_00267"/>
    </source>
</evidence>
<keyword evidence="3 6" id="KW-0717">Septation</keyword>
<feature type="domain" description="Septum site-determining protein MinC N-terminal" evidence="8">
    <location>
        <begin position="5"/>
        <end position="78"/>
    </location>
</feature>
<keyword evidence="2 6" id="KW-0132">Cell division</keyword>
<evidence type="ECO:0000256" key="1">
    <source>
        <dbReference type="ARBA" id="ARBA00006291"/>
    </source>
</evidence>
<comment type="similarity">
    <text evidence="1 6">Belongs to the MinC family.</text>
</comment>
<proteinExistence type="inferred from homology"/>
<feature type="domain" description="Septum formation inhibitor MinC C-terminal" evidence="7">
    <location>
        <begin position="109"/>
        <end position="209"/>
    </location>
</feature>
<dbReference type="InterPro" id="IPR036145">
    <property type="entry name" value="MinC_C_sf"/>
</dbReference>
<dbReference type="NCBIfam" id="TIGR01222">
    <property type="entry name" value="minC"/>
    <property type="match status" value="1"/>
</dbReference>
<reference evidence="9 10" key="1">
    <citation type="submission" date="2016-11" db="EMBL/GenBank/DDBJ databases">
        <authorList>
            <person name="Jaros S."/>
            <person name="Januszkiewicz K."/>
            <person name="Wedrychowicz H."/>
        </authorList>
    </citation>
    <scope>NUCLEOTIDE SEQUENCE [LARGE SCALE GENOMIC DNA]</scope>
    <source>
        <strain evidence="9 10">DSM 15930</strain>
    </source>
</reference>
<dbReference type="InterPro" id="IPR016098">
    <property type="entry name" value="CAP/MinC_C"/>
</dbReference>
<accession>A0A1M7GS70</accession>
<dbReference type="PANTHER" id="PTHR34108:SF1">
    <property type="entry name" value="SEPTUM SITE-DETERMINING PROTEIN MINC"/>
    <property type="match status" value="1"/>
</dbReference>
<evidence type="ECO:0000256" key="3">
    <source>
        <dbReference type="ARBA" id="ARBA00023210"/>
    </source>
</evidence>
<dbReference type="Gene3D" id="3.30.160.540">
    <property type="match status" value="1"/>
</dbReference>
<dbReference type="GO" id="GO:0000902">
    <property type="term" value="P:cell morphogenesis"/>
    <property type="evidence" value="ECO:0007669"/>
    <property type="project" value="InterPro"/>
</dbReference>
<dbReference type="GO" id="GO:1901891">
    <property type="term" value="P:regulation of cell septum assembly"/>
    <property type="evidence" value="ECO:0007669"/>
    <property type="project" value="InterPro"/>
</dbReference>
<keyword evidence="4 6" id="KW-0131">Cell cycle</keyword>
<sequence>MDNSVMIKGNQSGIIVVLDANLDFEELKSNIAEKFKASAKFLGNANVAVTFEGRELTTEDEREILDIISENSDLNVICVVDLDAEKEKIFKRCLNDRLMELSNNTGQFYKGNLRSGQVLEFETSIIIIGDVNAGAKVVSKGNVVILGALKGNVFAGASGNQNSFVVALSMDPVQIRIGDIIARSPDDKSKDVSKEAKIAYVEDGNIYIESISKDVLNDISL</sequence>
<dbReference type="HAMAP" id="MF_00267">
    <property type="entry name" value="MinC"/>
    <property type="match status" value="1"/>
</dbReference>
<dbReference type="RefSeq" id="WP_073284186.1">
    <property type="nucleotide sequence ID" value="NZ_FRCP01000007.1"/>
</dbReference>
<evidence type="ECO:0000256" key="5">
    <source>
        <dbReference type="ARBA" id="ARBA00046874"/>
    </source>
</evidence>
<comment type="function">
    <text evidence="6">Cell division inhibitor that blocks the formation of polar Z ring septums. Rapidly oscillates between the poles of the cell to destabilize FtsZ filaments that have formed before they mature into polar Z rings. Prevents FtsZ polymerization.</text>
</comment>
<dbReference type="InterPro" id="IPR055219">
    <property type="entry name" value="MinC_N_1"/>
</dbReference>
<evidence type="ECO:0000313" key="9">
    <source>
        <dbReference type="EMBL" id="SHM19005.1"/>
    </source>
</evidence>
<dbReference type="PANTHER" id="PTHR34108">
    <property type="entry name" value="SEPTUM SITE-DETERMINING PROTEIN MINC"/>
    <property type="match status" value="1"/>
</dbReference>
<dbReference type="Pfam" id="PF22642">
    <property type="entry name" value="MinC_N_1"/>
    <property type="match status" value="1"/>
</dbReference>
<dbReference type="SUPFAM" id="SSF63848">
    <property type="entry name" value="Cell-division inhibitor MinC, C-terminal domain"/>
    <property type="match status" value="1"/>
</dbReference>
<evidence type="ECO:0000256" key="4">
    <source>
        <dbReference type="ARBA" id="ARBA00023306"/>
    </source>
</evidence>
<dbReference type="AlphaFoldDB" id="A0A1M7GS70"/>
<dbReference type="STRING" id="1120996.SAMN02746066_01080"/>
<dbReference type="InterPro" id="IPR005526">
    <property type="entry name" value="Septum_form_inhib_MinC_C"/>
</dbReference>